<organism evidence="2 3">
    <name type="scientific">Desulfonauticus submarinus</name>
    <dbReference type="NCBI Taxonomy" id="206665"/>
    <lineage>
        <taxon>Bacteria</taxon>
        <taxon>Pseudomonadati</taxon>
        <taxon>Thermodesulfobacteriota</taxon>
        <taxon>Desulfovibrionia</taxon>
        <taxon>Desulfovibrionales</taxon>
        <taxon>Desulfonauticaceae</taxon>
        <taxon>Desulfonauticus</taxon>
    </lineage>
</organism>
<keyword evidence="1" id="KW-0175">Coiled coil</keyword>
<dbReference type="EMBL" id="FNIN01000001">
    <property type="protein sequence ID" value="SDN26694.1"/>
    <property type="molecule type" value="Genomic_DNA"/>
</dbReference>
<evidence type="ECO:0000313" key="2">
    <source>
        <dbReference type="EMBL" id="SDN26694.1"/>
    </source>
</evidence>
<dbReference type="STRING" id="206665.SAMN04488516_101228"/>
<evidence type="ECO:0000313" key="3">
    <source>
        <dbReference type="Proteomes" id="UP000199602"/>
    </source>
</evidence>
<dbReference type="OrthoDB" id="5416106at2"/>
<dbReference type="Proteomes" id="UP000199602">
    <property type="component" value="Unassembled WGS sequence"/>
</dbReference>
<gene>
    <name evidence="2" type="ORF">SAMN04488516_101228</name>
</gene>
<name>A0A1H0A086_9BACT</name>
<dbReference type="AlphaFoldDB" id="A0A1H0A086"/>
<reference evidence="2 3" key="1">
    <citation type="submission" date="2016-10" db="EMBL/GenBank/DDBJ databases">
        <authorList>
            <person name="de Groot N.N."/>
        </authorList>
    </citation>
    <scope>NUCLEOTIDE SEQUENCE [LARGE SCALE GENOMIC DNA]</scope>
    <source>
        <strain evidence="2 3">DSM 15269</strain>
    </source>
</reference>
<accession>A0A1H0A086</accession>
<proteinExistence type="predicted"/>
<protein>
    <submittedName>
        <fullName evidence="2">Uncharacterized protein</fullName>
    </submittedName>
</protein>
<sequence length="511" mass="60210">MDNLDVKRIQQEAFSTIDNLFSDGKSKDENIIKLKEKILTLDWEFNPNDIQEIIDILSKLKNKYTDKVNSVLISMMINISKFLLVAKEKSPSDTLNVLAYIIDFFARLNEEEITVEEKKKYIAEIKSKYIKIKNAFTKLQSDSHKEQKAQEIEDKNKEKVVIEQESIIKSETESLSQEKQIEKQEVFVIEDEEKQEKIRESLDDVSKESIRVENIDFILDKLMSKIEYNLSTIIEENFKYVTEKLRKFEERLEDIASELQIIKRDFKNTSFFKKEDHRKDKADVLLGDKEVKKESKVIEDGDTKLILDGKDDFEIELEEDMEVVELDTKEEQKEENKKEEEKEIFSFEEVFEDTETKEDNFFQEDEIIPYVKVFKIKNKLLAIDDSSIGGIFKVSPSKAKSLYKKERFKLKEIKTLFSGLAKHVRGSFSNLKEKELKNLEVEIYKYPEQFVDKFKYMILIDYEKPLVLFVRDIVGNKIFLPKNRIPAKNVDSLFNYKVTIAGIGEVEYFEI</sequence>
<keyword evidence="3" id="KW-1185">Reference proteome</keyword>
<feature type="coiled-coil region" evidence="1">
    <location>
        <begin position="321"/>
        <end position="350"/>
    </location>
</feature>
<evidence type="ECO:0000256" key="1">
    <source>
        <dbReference type="SAM" id="Coils"/>
    </source>
</evidence>
<dbReference type="RefSeq" id="WP_092062095.1">
    <property type="nucleotide sequence ID" value="NZ_FNIN01000001.1"/>
</dbReference>